<feature type="domain" description="Protein kinase" evidence="3">
    <location>
        <begin position="257"/>
        <end position="536"/>
    </location>
</feature>
<dbReference type="Pfam" id="PF00069">
    <property type="entry name" value="Pkinase"/>
    <property type="match status" value="2"/>
</dbReference>
<evidence type="ECO:0000259" key="3">
    <source>
        <dbReference type="PROSITE" id="PS50011"/>
    </source>
</evidence>
<dbReference type="PROSITE" id="PS50011">
    <property type="entry name" value="PROTEIN_KINASE_DOM"/>
    <property type="match status" value="1"/>
</dbReference>
<name>A0ABN9PFT1_9DINO</name>
<protein>
    <recommendedName>
        <fullName evidence="3">Protein kinase domain-containing protein</fullName>
    </recommendedName>
</protein>
<comment type="caution">
    <text evidence="4">The sequence shown here is derived from an EMBL/GenBank/DDBJ whole genome shotgun (WGS) entry which is preliminary data.</text>
</comment>
<dbReference type="InterPro" id="IPR011009">
    <property type="entry name" value="Kinase-like_dom_sf"/>
</dbReference>
<dbReference type="PANTHER" id="PTHR24347">
    <property type="entry name" value="SERINE/THREONINE-PROTEIN KINASE"/>
    <property type="match status" value="1"/>
</dbReference>
<proteinExistence type="predicted"/>
<dbReference type="InterPro" id="IPR017441">
    <property type="entry name" value="Protein_kinase_ATP_BS"/>
</dbReference>
<accession>A0ABN9PFT1</accession>
<gene>
    <name evidence="4" type="ORF">PCOR1329_LOCUS2583</name>
</gene>
<keyword evidence="1" id="KW-0547">Nucleotide-binding</keyword>
<evidence type="ECO:0000313" key="4">
    <source>
        <dbReference type="EMBL" id="CAK0791783.1"/>
    </source>
</evidence>
<organism evidence="4 5">
    <name type="scientific">Prorocentrum cordatum</name>
    <dbReference type="NCBI Taxonomy" id="2364126"/>
    <lineage>
        <taxon>Eukaryota</taxon>
        <taxon>Sar</taxon>
        <taxon>Alveolata</taxon>
        <taxon>Dinophyceae</taxon>
        <taxon>Prorocentrales</taxon>
        <taxon>Prorocentraceae</taxon>
        <taxon>Prorocentrum</taxon>
    </lineage>
</organism>
<dbReference type="SUPFAM" id="SSF56112">
    <property type="entry name" value="Protein kinase-like (PK-like)"/>
    <property type="match status" value="1"/>
</dbReference>
<sequence length="1035" mass="113504">MNLAKGPERDHLHPACAALGAVLNGSGGEASGSRGSLAAPSLRLGFDIALECKVIVRVASRRAKFQAELRRLQSIEAERAWMLALACARSPPMPPPVLCLSIGAKSVGVARQGLDCAGDIDARLAVMNDFGAEFDCDARVLVHGCRSSLAGPSRAPAKSTHGYADDLAVVARDFFSSLPTVLREMKKVAPETGLVARPSETAIAIPRQFELSEIRGKFQKHGLKVDRFQAAHPGKYIVITIVIGRTNPGDKRLLDEYAIGQTLGEGAFGVVSECTHRSTGLEYAVKMVDKVETPVDQIRKEAALLESLDHENIVRVHGVYYERCFICIIMDKYSGGDLVEGLQRQLKERGPMNCDHIVHVSRQMGASVQYLHMKLTVHRDIKGCAGGRAARFVKNDSAVFLFGACAVGAAGTEADLTDRKDLMDPECKVVLTDFGTATRVAADERLSAAVGTKIFWAPEFFDRNYSLKVDVWAMGVIMYGLVSGRFPFVGEADVRAKELRMSRRIARPCQDFIRKILEKTEAARLSADQAMRHDWFCARSRSRSSSGQAGAGDGRPGVVTSDDDGPTHNMRAGSTNDGIKARRKELIDRLNKEHNILGSQNGFGNQLTLKPPRHHADGDQFVLKDKANNRTVYVWMDRARQRASKIPDTQRKASSKSLLKENGFDVHMVSNILEDHNIDISAFGRGEAKPLSQLAAEVDSGAARLMLDATQHKQLVRVCDIVELILRSGGGERILIETGEELCHGGKRVTNRLPSAKKEPHQSTRQVAERILKEFLQLDPEGVKFDLGRIERVEEEIESQSYPGIRSVHRKELVAGTFSTADAAVLAKVGLPSFSAWHATDAEGNTKLFGWMTSGECDDRQIKLQPEAQKVSTLVRAPIGLGEEALRRRLTNCGVDASKFGADGAKTLKEFSAELVKGESALLEDSSGRVVRIVDVVVVAISRNGGSELLVQTEQISSNGTSKTLNRLPGAKRRPDENHFLSARRIIRRQLEIDDNRVAMDRAVQSVEEEMHSPFYPGLMTVYRKRLVSGGMRTE</sequence>
<evidence type="ECO:0000256" key="1">
    <source>
        <dbReference type="PROSITE-ProRule" id="PRU10141"/>
    </source>
</evidence>
<keyword evidence="5" id="KW-1185">Reference proteome</keyword>
<feature type="region of interest" description="Disordered" evidence="2">
    <location>
        <begin position="542"/>
        <end position="580"/>
    </location>
</feature>
<dbReference type="EMBL" id="CAUYUJ010000657">
    <property type="protein sequence ID" value="CAK0791783.1"/>
    <property type="molecule type" value="Genomic_DNA"/>
</dbReference>
<dbReference type="Gene3D" id="1.10.510.10">
    <property type="entry name" value="Transferase(Phosphotransferase) domain 1"/>
    <property type="match status" value="1"/>
</dbReference>
<dbReference type="Proteomes" id="UP001189429">
    <property type="component" value="Unassembled WGS sequence"/>
</dbReference>
<reference evidence="4" key="1">
    <citation type="submission" date="2023-10" db="EMBL/GenBank/DDBJ databases">
        <authorList>
            <person name="Chen Y."/>
            <person name="Shah S."/>
            <person name="Dougan E. K."/>
            <person name="Thang M."/>
            <person name="Chan C."/>
        </authorList>
    </citation>
    <scope>NUCLEOTIDE SEQUENCE [LARGE SCALE GENOMIC DNA]</scope>
</reference>
<dbReference type="PROSITE" id="PS00107">
    <property type="entry name" value="PROTEIN_KINASE_ATP"/>
    <property type="match status" value="1"/>
</dbReference>
<evidence type="ECO:0000313" key="5">
    <source>
        <dbReference type="Proteomes" id="UP001189429"/>
    </source>
</evidence>
<keyword evidence="1" id="KW-0067">ATP-binding</keyword>
<evidence type="ECO:0000256" key="2">
    <source>
        <dbReference type="SAM" id="MobiDB-lite"/>
    </source>
</evidence>
<feature type="binding site" evidence="1">
    <location>
        <position position="286"/>
    </location>
    <ligand>
        <name>ATP</name>
        <dbReference type="ChEBI" id="CHEBI:30616"/>
    </ligand>
</feature>
<dbReference type="InterPro" id="IPR000719">
    <property type="entry name" value="Prot_kinase_dom"/>
</dbReference>